<dbReference type="SUPFAM" id="SSF54060">
    <property type="entry name" value="His-Me finger endonucleases"/>
    <property type="match status" value="2"/>
</dbReference>
<feature type="domain" description="HNH nuclease" evidence="1">
    <location>
        <begin position="64"/>
        <end position="114"/>
    </location>
</feature>
<dbReference type="PROSITE" id="PS00139">
    <property type="entry name" value="THIOL_PROTEASE_CYS"/>
    <property type="match status" value="1"/>
</dbReference>
<dbReference type="Gene3D" id="1.10.10.10">
    <property type="entry name" value="Winged helix-like DNA-binding domain superfamily/Winged helix DNA-binding domain"/>
    <property type="match status" value="1"/>
</dbReference>
<dbReference type="Pfam" id="PF22083">
    <property type="entry name" value="I-HmuI_NUMOD-like"/>
    <property type="match status" value="1"/>
</dbReference>
<dbReference type="SUPFAM" id="SSF64496">
    <property type="entry name" value="DNA-binding domain of intron-encoded endonucleases"/>
    <property type="match status" value="1"/>
</dbReference>
<dbReference type="InterPro" id="IPR003615">
    <property type="entry name" value="HNH_nuc"/>
</dbReference>
<organism evidence="2 3">
    <name type="scientific">Durusdinium trenchii</name>
    <dbReference type="NCBI Taxonomy" id="1381693"/>
    <lineage>
        <taxon>Eukaryota</taxon>
        <taxon>Sar</taxon>
        <taxon>Alveolata</taxon>
        <taxon>Dinophyceae</taxon>
        <taxon>Suessiales</taxon>
        <taxon>Symbiodiniaceae</taxon>
        <taxon>Durusdinium</taxon>
    </lineage>
</organism>
<dbReference type="SMART" id="SM00507">
    <property type="entry name" value="HNHc"/>
    <property type="match status" value="2"/>
</dbReference>
<comment type="caution">
    <text evidence="2">The sequence shown here is derived from an EMBL/GenBank/DDBJ whole genome shotgun (WGS) entry which is preliminary data.</text>
</comment>
<dbReference type="Pfam" id="PF13392">
    <property type="entry name" value="HNH_3"/>
    <property type="match status" value="2"/>
</dbReference>
<protein>
    <recommendedName>
        <fullName evidence="1">HNH nuclease domain-containing protein</fullName>
    </recommendedName>
</protein>
<accession>A0ABP0NLE5</accession>
<evidence type="ECO:0000313" key="2">
    <source>
        <dbReference type="EMBL" id="CAK9064605.1"/>
    </source>
</evidence>
<dbReference type="InterPro" id="IPR044925">
    <property type="entry name" value="His-Me_finger_sf"/>
</dbReference>
<reference evidence="2 3" key="1">
    <citation type="submission" date="2024-02" db="EMBL/GenBank/DDBJ databases">
        <authorList>
            <person name="Chen Y."/>
            <person name="Shah S."/>
            <person name="Dougan E. K."/>
            <person name="Thang M."/>
            <person name="Chan C."/>
        </authorList>
    </citation>
    <scope>NUCLEOTIDE SEQUENCE [LARGE SCALE GENOMIC DNA]</scope>
</reference>
<feature type="domain" description="HNH nuclease" evidence="1">
    <location>
        <begin position="245"/>
        <end position="298"/>
    </location>
</feature>
<evidence type="ECO:0000259" key="1">
    <source>
        <dbReference type="SMART" id="SM00507"/>
    </source>
</evidence>
<evidence type="ECO:0000313" key="3">
    <source>
        <dbReference type="Proteomes" id="UP001642484"/>
    </source>
</evidence>
<sequence length="403" mass="44610">MPRLVSYACPVKTWWPGAFRFLSTHQLQSGKCWQVSSHGRCCNLAGVVSDGHLHPSGYRQVSISGCSFKVHRLVAFAFLGPPPSELAWQVHHRDGNSSNNHLNNLEYVTPRQNILYSYAKGSRRTGGPAQSKPVMWRAVGSQSWTTSPSMTHAAQQVGTDTFTVSKACRHGKSANGFDFQLVDCTESTVWVGEEWRQMYDPMSGTEVPGRRVSSLGRIQSQKGLISKGTKIKIGYFTTELSLASGRRSELVHRLVAFAFLGWPPLSLDRSYCQVNHKDGDKGNNAIENLEYVTPAENLAHYHANASSLPRQGKPVESRRHDRNDNNVNNDAWQWHGSASSAARALGLHASAISRCIRGHCHQAGGFTFRAAEAKITISYADEEWRKVDIDSFGGCTLILGRRT</sequence>
<proteinExistence type="predicted"/>
<gene>
    <name evidence="2" type="ORF">CCMP2556_LOCUS31749</name>
</gene>
<dbReference type="CDD" id="cd00085">
    <property type="entry name" value="HNHc"/>
    <property type="match status" value="1"/>
</dbReference>
<name>A0ABP0NLE5_9DINO</name>
<dbReference type="Proteomes" id="UP001642484">
    <property type="component" value="Unassembled WGS sequence"/>
</dbReference>
<dbReference type="EMBL" id="CAXAMN010021929">
    <property type="protein sequence ID" value="CAK9064605.1"/>
    <property type="molecule type" value="Genomic_DNA"/>
</dbReference>
<keyword evidence="3" id="KW-1185">Reference proteome</keyword>
<dbReference type="InterPro" id="IPR036388">
    <property type="entry name" value="WH-like_DNA-bd_sf"/>
</dbReference>
<dbReference type="InterPro" id="IPR054307">
    <property type="entry name" value="I-HmuI_NUMOD-like"/>
</dbReference>
<dbReference type="Gene3D" id="3.90.75.20">
    <property type="match status" value="2"/>
</dbReference>
<dbReference type="InterPro" id="IPR000169">
    <property type="entry name" value="Pept_cys_AS"/>
</dbReference>